<evidence type="ECO:0000259" key="12">
    <source>
        <dbReference type="Pfam" id="PF23860"/>
    </source>
</evidence>
<dbReference type="Proteomes" id="UP000734854">
    <property type="component" value="Unassembled WGS sequence"/>
</dbReference>
<feature type="transmembrane region" description="Helical" evidence="10">
    <location>
        <begin position="675"/>
        <end position="695"/>
    </location>
</feature>
<dbReference type="InterPro" id="IPR055373">
    <property type="entry name" value="Ribophorin_II_N"/>
</dbReference>
<evidence type="ECO:0000256" key="5">
    <source>
        <dbReference type="ARBA" id="ARBA00022692"/>
    </source>
</evidence>
<keyword evidence="16" id="KW-1185">Reference proteome</keyword>
<dbReference type="InterPro" id="IPR055374">
    <property type="entry name" value="Ribophorin_II_3rd"/>
</dbReference>
<comment type="subcellular location">
    <subcellularLocation>
        <location evidence="2 10">Endoplasmic reticulum membrane</location>
        <topology evidence="2 10">Multi-pass membrane protein</topology>
    </subcellularLocation>
</comment>
<dbReference type="AlphaFoldDB" id="A0A8J5KLJ1"/>
<dbReference type="UniPathway" id="UPA00378"/>
<keyword evidence="9 10" id="KW-0472">Membrane</keyword>
<dbReference type="EMBL" id="JACMSC010000013">
    <property type="protein sequence ID" value="KAG6492931.1"/>
    <property type="molecule type" value="Genomic_DNA"/>
</dbReference>
<evidence type="ECO:0000256" key="3">
    <source>
        <dbReference type="ARBA" id="ARBA00004922"/>
    </source>
</evidence>
<sequence length="736" mass="81120">MAPDHGSFGLGALICALMLICPTASIRPISDAHRSAALELFVPVDGLFPRFVCGAVFPDKLSWQWQISNMFFGCSLEETYHALRTFLILGVGETSEINRATCPVVLEKLKSPSSSPKGFYDALRVNSILGCQIGSETLEDVASQLRDLIKGADSLMDFYYSVIGLLHVKICDKTTNLSWYLNHFVIFLGQGVSAVLSDAQGVFHSIKALSQSDGRWRFDSNNAESSTYAAGIALEALAGVVSLADGEVDQSKIGIVKHDIVKLFDSIKSYDDGTLYFHEKHIDGSEYEGPLATTASVVRGVASFAAVVSGKLNIPGDKIFGIAKFLLTIGVPGISKDFFNQIDSLSYIENNRISIPLILSLPSTVLSLTTKDQLKVEVTTVFGSAAPPLTVNLVQTSTSEVKNTPTVENQELQFDQENNIHYLDIVPLKIDIGKYTLKFEISLHDPENLNIYATGGRMQYLVFLTGYVKVDKPQIGVLDTDGESSASLVKLDFSKLDKVSLVANHLQKMRLSFQLVTPLGHTFKPHQVYIKLRHESKVEHIFQLESSARQYKIQLDFLALLEQIYYLSGRYEIELAIGDAAMENSFLHILGHIDLTLPDPPEKVSRPPPQSVDRYSRFGPKQEILHIFRTPEKRPPKELSFTFLGFTLLPLGGFLIGLLTLGVNLKGFPSSSFPALSSILFHAGIAATLLLYGLFWLKFDLFTTLKLLGLLGVFLVFTGHRTLSYLASTSTKTKTN</sequence>
<evidence type="ECO:0000256" key="6">
    <source>
        <dbReference type="ARBA" id="ARBA00022729"/>
    </source>
</evidence>
<dbReference type="Pfam" id="PF23860">
    <property type="entry name" value="Ribophorin_II_3rd"/>
    <property type="match status" value="1"/>
</dbReference>
<dbReference type="InterPro" id="IPR055375">
    <property type="entry name" value="Ribophorin_II_2nd"/>
</dbReference>
<dbReference type="InterPro" id="IPR056790">
    <property type="entry name" value="Ribophorin_II_C"/>
</dbReference>
<feature type="transmembrane region" description="Helical" evidence="10">
    <location>
        <begin position="707"/>
        <end position="727"/>
    </location>
</feature>
<comment type="similarity">
    <text evidence="4 10">Belongs to the SWP1 family.</text>
</comment>
<proteinExistence type="inferred from homology"/>
<protein>
    <recommendedName>
        <fullName evidence="10">Dolichyl-diphosphooligosaccharide--protein glycosyltransferase subunit 2</fullName>
    </recommendedName>
    <alternativeName>
        <fullName evidence="10">Ribophorin-2</fullName>
    </alternativeName>
</protein>
<dbReference type="PANTHER" id="PTHR12640">
    <property type="entry name" value="RIBOPHORIN II"/>
    <property type="match status" value="1"/>
</dbReference>
<dbReference type="PANTHER" id="PTHR12640:SF0">
    <property type="entry name" value="DOLICHYL-DIPHOSPHOOLIGOSACCHARIDE--PROTEIN GLYCOSYLTRANSFERASE SUBUNIT 2"/>
    <property type="match status" value="1"/>
</dbReference>
<feature type="domain" description="Ribophorin II second" evidence="13">
    <location>
        <begin position="357"/>
        <end position="449"/>
    </location>
</feature>
<evidence type="ECO:0000256" key="8">
    <source>
        <dbReference type="ARBA" id="ARBA00022989"/>
    </source>
</evidence>
<accession>A0A8J5KLJ1</accession>
<evidence type="ECO:0000256" key="10">
    <source>
        <dbReference type="RuleBase" id="RU366029"/>
    </source>
</evidence>
<gene>
    <name evidence="15" type="ORF">ZIOFF_047902</name>
</gene>
<dbReference type="GO" id="GO:0006487">
    <property type="term" value="P:protein N-linked glycosylation"/>
    <property type="evidence" value="ECO:0007669"/>
    <property type="project" value="UniProtKB-UniRule"/>
</dbReference>
<dbReference type="Pfam" id="PF05817">
    <property type="entry name" value="Ribophorin_II"/>
    <property type="match status" value="1"/>
</dbReference>
<comment type="function">
    <text evidence="1 10">Subunit of the oligosaccharyl transferase (OST) complex that catalyzes the initial transfer of a defined glycan (Glc(3)Man(9)GlcNAc(2) in eukaryotes) from the lipid carrier dolichol-pyrophosphate to an asparagine residue within an Asn-X-Ser/Thr consensus motif in nascent polypeptide chains, the first step in protein N-glycosylation. N-glycosylation occurs cotranslationally and the complex associates with the Sec61 complex at the channel-forming translocon complex that mediates protein translocation across the endoplasmic reticulum (ER). All subunits are required for a maximal enzyme activity.</text>
</comment>
<evidence type="ECO:0000256" key="9">
    <source>
        <dbReference type="ARBA" id="ARBA00023136"/>
    </source>
</evidence>
<evidence type="ECO:0000259" key="11">
    <source>
        <dbReference type="Pfam" id="PF05817"/>
    </source>
</evidence>
<feature type="transmembrane region" description="Helical" evidence="10">
    <location>
        <begin position="6"/>
        <end position="26"/>
    </location>
</feature>
<feature type="domain" description="Ribophorin II third" evidence="12">
    <location>
        <begin position="474"/>
        <end position="595"/>
    </location>
</feature>
<evidence type="ECO:0000259" key="14">
    <source>
        <dbReference type="Pfam" id="PF25147"/>
    </source>
</evidence>
<comment type="subunit">
    <text evidence="10">Component of the oligosaccharyltransferase (OST) complex.</text>
</comment>
<dbReference type="Pfam" id="PF25147">
    <property type="entry name" value="Ribophorin_II_C"/>
    <property type="match status" value="1"/>
</dbReference>
<reference evidence="15 16" key="1">
    <citation type="submission" date="2020-08" db="EMBL/GenBank/DDBJ databases">
        <title>Plant Genome Project.</title>
        <authorList>
            <person name="Zhang R.-G."/>
        </authorList>
    </citation>
    <scope>NUCLEOTIDE SEQUENCE [LARGE SCALE GENOMIC DNA]</scope>
    <source>
        <tissue evidence="15">Rhizome</tissue>
    </source>
</reference>
<comment type="caution">
    <text evidence="15">The sequence shown here is derived from an EMBL/GenBank/DDBJ whole genome shotgun (WGS) entry which is preliminary data.</text>
</comment>
<feature type="domain" description="Ribophorin II N-terminal" evidence="11">
    <location>
        <begin position="75"/>
        <end position="348"/>
    </location>
</feature>
<comment type="caution">
    <text evidence="10">Lacks conserved residue(s) required for the propagation of feature annotation.</text>
</comment>
<keyword evidence="5 10" id="KW-0812">Transmembrane</keyword>
<keyword evidence="8 10" id="KW-1133">Transmembrane helix</keyword>
<organism evidence="15 16">
    <name type="scientific">Zingiber officinale</name>
    <name type="common">Ginger</name>
    <name type="synonym">Amomum zingiber</name>
    <dbReference type="NCBI Taxonomy" id="94328"/>
    <lineage>
        <taxon>Eukaryota</taxon>
        <taxon>Viridiplantae</taxon>
        <taxon>Streptophyta</taxon>
        <taxon>Embryophyta</taxon>
        <taxon>Tracheophyta</taxon>
        <taxon>Spermatophyta</taxon>
        <taxon>Magnoliopsida</taxon>
        <taxon>Liliopsida</taxon>
        <taxon>Zingiberales</taxon>
        <taxon>Zingiberaceae</taxon>
        <taxon>Zingiber</taxon>
    </lineage>
</organism>
<evidence type="ECO:0000313" key="16">
    <source>
        <dbReference type="Proteomes" id="UP000734854"/>
    </source>
</evidence>
<keyword evidence="6" id="KW-0732">Signal</keyword>
<comment type="pathway">
    <text evidence="3 10">Protein modification; protein glycosylation.</text>
</comment>
<evidence type="ECO:0000259" key="13">
    <source>
        <dbReference type="Pfam" id="PF23861"/>
    </source>
</evidence>
<evidence type="ECO:0000256" key="7">
    <source>
        <dbReference type="ARBA" id="ARBA00022824"/>
    </source>
</evidence>
<evidence type="ECO:0000256" key="4">
    <source>
        <dbReference type="ARBA" id="ARBA00009038"/>
    </source>
</evidence>
<feature type="domain" description="Ribophorin II C-terminal" evidence="14">
    <location>
        <begin position="628"/>
        <end position="728"/>
    </location>
</feature>
<evidence type="ECO:0000313" key="15">
    <source>
        <dbReference type="EMBL" id="KAG6492931.1"/>
    </source>
</evidence>
<dbReference type="Pfam" id="PF23861">
    <property type="entry name" value="Ribophorin_II_2nd"/>
    <property type="match status" value="1"/>
</dbReference>
<evidence type="ECO:0000256" key="2">
    <source>
        <dbReference type="ARBA" id="ARBA00004477"/>
    </source>
</evidence>
<evidence type="ECO:0000256" key="1">
    <source>
        <dbReference type="ARBA" id="ARBA00002791"/>
    </source>
</evidence>
<dbReference type="InterPro" id="IPR008814">
    <property type="entry name" value="Swp1"/>
</dbReference>
<name>A0A8J5KLJ1_ZINOF</name>
<dbReference type="GO" id="GO:0008250">
    <property type="term" value="C:oligosaccharyltransferase complex"/>
    <property type="evidence" value="ECO:0007669"/>
    <property type="project" value="UniProtKB-UniRule"/>
</dbReference>
<feature type="transmembrane region" description="Helical" evidence="10">
    <location>
        <begin position="639"/>
        <end position="663"/>
    </location>
</feature>
<keyword evidence="7 10" id="KW-0256">Endoplasmic reticulum</keyword>